<dbReference type="OrthoDB" id="9797083at2"/>
<dbReference type="InterPro" id="IPR012340">
    <property type="entry name" value="NA-bd_OB-fold"/>
</dbReference>
<dbReference type="SUPFAM" id="SSF50249">
    <property type="entry name" value="Nucleic acid-binding proteins"/>
    <property type="match status" value="1"/>
</dbReference>
<dbReference type="SUPFAM" id="SSF57863">
    <property type="entry name" value="ArfGap/RecO-like zinc finger"/>
    <property type="match status" value="1"/>
</dbReference>
<dbReference type="EMBL" id="CP009170">
    <property type="protein sequence ID" value="AIS52188.1"/>
    <property type="molecule type" value="Genomic_DNA"/>
</dbReference>
<name>A0A097AQW7_THEKI</name>
<keyword evidence="4 7" id="KW-0233">DNA recombination</keyword>
<dbReference type="PANTHER" id="PTHR33991:SF1">
    <property type="entry name" value="DNA REPAIR PROTEIN RECO"/>
    <property type="match status" value="1"/>
</dbReference>
<evidence type="ECO:0000256" key="3">
    <source>
        <dbReference type="ARBA" id="ARBA00022763"/>
    </source>
</evidence>
<dbReference type="PANTHER" id="PTHR33991">
    <property type="entry name" value="DNA REPAIR PROTEIN RECO"/>
    <property type="match status" value="1"/>
</dbReference>
<comment type="similarity">
    <text evidence="1 7">Belongs to the RecO family.</text>
</comment>
<reference evidence="10" key="1">
    <citation type="journal article" date="2015" name="Genome Announc.">
        <title>Whole-Genome Sequences of 80 Environmental and Clinical Isolates of Burkholderia pseudomallei.</title>
        <authorList>
            <person name="Johnson S.L."/>
            <person name="Baker A.L."/>
            <person name="Chain P.S."/>
            <person name="Currie B.J."/>
            <person name="Daligault H.E."/>
            <person name="Davenport K.W."/>
            <person name="Davis C.B."/>
            <person name="Inglis T.J."/>
            <person name="Kaestli M."/>
            <person name="Koren S."/>
            <person name="Mayo M."/>
            <person name="Merritt A.J."/>
            <person name="Price E.P."/>
            <person name="Sarovich D.S."/>
            <person name="Warner J."/>
            <person name="Rosovitz M.J."/>
        </authorList>
    </citation>
    <scope>NUCLEOTIDE SEQUENCE [LARGE SCALE GENOMIC DNA]</scope>
    <source>
        <strain evidence="10">DSM 2030</strain>
    </source>
</reference>
<evidence type="ECO:0000259" key="8">
    <source>
        <dbReference type="Pfam" id="PF11967"/>
    </source>
</evidence>
<feature type="domain" description="DNA replication/recombination mediator RecO N-terminal" evidence="8">
    <location>
        <begin position="1"/>
        <end position="77"/>
    </location>
</feature>
<dbReference type="AlphaFoldDB" id="A0A097AQW7"/>
<evidence type="ECO:0000256" key="6">
    <source>
        <dbReference type="ARBA" id="ARBA00033409"/>
    </source>
</evidence>
<evidence type="ECO:0000256" key="5">
    <source>
        <dbReference type="ARBA" id="ARBA00023204"/>
    </source>
</evidence>
<evidence type="ECO:0000313" key="10">
    <source>
        <dbReference type="Proteomes" id="UP000029669"/>
    </source>
</evidence>
<evidence type="ECO:0000256" key="4">
    <source>
        <dbReference type="ARBA" id="ARBA00023172"/>
    </source>
</evidence>
<dbReference type="InterPro" id="IPR042242">
    <property type="entry name" value="RecO_C"/>
</dbReference>
<evidence type="ECO:0000256" key="1">
    <source>
        <dbReference type="ARBA" id="ARBA00007452"/>
    </source>
</evidence>
<dbReference type="STRING" id="2325.TKV_c10110"/>
<dbReference type="RefSeq" id="WP_049684981.1">
    <property type="nucleotide sequence ID" value="NZ_CP009170.1"/>
</dbReference>
<keyword evidence="3 7" id="KW-0227">DNA damage</keyword>
<dbReference type="Gene3D" id="2.40.50.140">
    <property type="entry name" value="Nucleic acid-binding proteins"/>
    <property type="match status" value="1"/>
</dbReference>
<dbReference type="GO" id="GO:0043590">
    <property type="term" value="C:bacterial nucleoid"/>
    <property type="evidence" value="ECO:0007669"/>
    <property type="project" value="TreeGrafter"/>
</dbReference>
<evidence type="ECO:0000256" key="2">
    <source>
        <dbReference type="ARBA" id="ARBA00021310"/>
    </source>
</evidence>
<evidence type="ECO:0000313" key="9">
    <source>
        <dbReference type="EMBL" id="AIS52188.1"/>
    </source>
</evidence>
<dbReference type="eggNOG" id="COG1381">
    <property type="taxonomic scope" value="Bacteria"/>
</dbReference>
<dbReference type="Pfam" id="PF02565">
    <property type="entry name" value="RecO_C"/>
    <property type="match status" value="1"/>
</dbReference>
<keyword evidence="10" id="KW-1185">Reference proteome</keyword>
<dbReference type="HAMAP" id="MF_00201">
    <property type="entry name" value="RecO"/>
    <property type="match status" value="1"/>
</dbReference>
<proteinExistence type="inferred from homology"/>
<protein>
    <recommendedName>
        <fullName evidence="2 7">DNA repair protein RecO</fullName>
    </recommendedName>
    <alternativeName>
        <fullName evidence="6 7">Recombination protein O</fullName>
    </alternativeName>
</protein>
<dbReference type="HOGENOM" id="CLU_066632_4_0_9"/>
<gene>
    <name evidence="7 9" type="primary">recO</name>
    <name evidence="9" type="ORF">TKV_c10110</name>
</gene>
<dbReference type="NCBIfam" id="TIGR00613">
    <property type="entry name" value="reco"/>
    <property type="match status" value="1"/>
</dbReference>
<dbReference type="KEGG" id="tki:TKV_c10110"/>
<dbReference type="InterPro" id="IPR037278">
    <property type="entry name" value="ARFGAP/RecO"/>
</dbReference>
<dbReference type="InterPro" id="IPR022572">
    <property type="entry name" value="DNA_rep/recomb_RecO_N"/>
</dbReference>
<dbReference type="Pfam" id="PF11967">
    <property type="entry name" value="RecO_N"/>
    <property type="match status" value="1"/>
</dbReference>
<dbReference type="Proteomes" id="UP000029669">
    <property type="component" value="Chromosome"/>
</dbReference>
<evidence type="ECO:0000256" key="7">
    <source>
        <dbReference type="HAMAP-Rule" id="MF_00201"/>
    </source>
</evidence>
<dbReference type="GO" id="GO:0006302">
    <property type="term" value="P:double-strand break repair"/>
    <property type="evidence" value="ECO:0007669"/>
    <property type="project" value="TreeGrafter"/>
</dbReference>
<dbReference type="Gene3D" id="1.20.1440.120">
    <property type="entry name" value="Recombination protein O, C-terminal domain"/>
    <property type="match status" value="1"/>
</dbReference>
<dbReference type="InterPro" id="IPR003717">
    <property type="entry name" value="RecO"/>
</dbReference>
<keyword evidence="5 7" id="KW-0234">DNA repair</keyword>
<organism evidence="9 10">
    <name type="scientific">Thermoanaerobacter kivui</name>
    <name type="common">Acetogenium kivui</name>
    <dbReference type="NCBI Taxonomy" id="2325"/>
    <lineage>
        <taxon>Bacteria</taxon>
        <taxon>Bacillati</taxon>
        <taxon>Bacillota</taxon>
        <taxon>Clostridia</taxon>
        <taxon>Thermoanaerobacterales</taxon>
        <taxon>Thermoanaerobacteraceae</taxon>
        <taxon>Thermoanaerobacter</taxon>
    </lineage>
</organism>
<dbReference type="GO" id="GO:0006310">
    <property type="term" value="P:DNA recombination"/>
    <property type="evidence" value="ECO:0007669"/>
    <property type="project" value="UniProtKB-UniRule"/>
</dbReference>
<comment type="function">
    <text evidence="7">Involved in DNA repair and RecF pathway recombination.</text>
</comment>
<accession>A0A097AQW7</accession>
<sequence>MRLFKTEAIVLKSNLISETNKIATLFTKTHGKIQAVAKGARRSKSRFINAIRPFVVGNYLLFEGQNYYYIDQWDLIELHPNIETDLIKFSVASYFVETMNKILEEHEKSDNLYLLLKTSLKDVDQFQIDPLVFISSYNLKLMALLGYMPQLNNCVVCGRSENLKYFSSSCGGTLCTTCKDKCRDGVPINETSLKVMWYLLRVNFESLQNIKISSVIKKEVDKIITDYMKEHLGLEFASKSFIDKLKNI</sequence>